<dbReference type="EMBL" id="BLXT01001167">
    <property type="protein sequence ID" value="GFN83354.1"/>
    <property type="molecule type" value="Genomic_DNA"/>
</dbReference>
<evidence type="ECO:0000313" key="1">
    <source>
        <dbReference type="EMBL" id="GFN83354.1"/>
    </source>
</evidence>
<evidence type="ECO:0000313" key="2">
    <source>
        <dbReference type="Proteomes" id="UP000735302"/>
    </source>
</evidence>
<dbReference type="Proteomes" id="UP000735302">
    <property type="component" value="Unassembled WGS sequence"/>
</dbReference>
<keyword evidence="2" id="KW-1185">Reference proteome</keyword>
<proteinExistence type="predicted"/>
<dbReference type="AlphaFoldDB" id="A0AAV3YKU0"/>
<organism evidence="1 2">
    <name type="scientific">Plakobranchus ocellatus</name>
    <dbReference type="NCBI Taxonomy" id="259542"/>
    <lineage>
        <taxon>Eukaryota</taxon>
        <taxon>Metazoa</taxon>
        <taxon>Spiralia</taxon>
        <taxon>Lophotrochozoa</taxon>
        <taxon>Mollusca</taxon>
        <taxon>Gastropoda</taxon>
        <taxon>Heterobranchia</taxon>
        <taxon>Euthyneura</taxon>
        <taxon>Panpulmonata</taxon>
        <taxon>Sacoglossa</taxon>
        <taxon>Placobranchoidea</taxon>
        <taxon>Plakobranchidae</taxon>
        <taxon>Plakobranchus</taxon>
    </lineage>
</organism>
<reference evidence="1 2" key="1">
    <citation type="journal article" date="2021" name="Elife">
        <title>Chloroplast acquisition without the gene transfer in kleptoplastic sea slugs, Plakobranchus ocellatus.</title>
        <authorList>
            <person name="Maeda T."/>
            <person name="Takahashi S."/>
            <person name="Yoshida T."/>
            <person name="Shimamura S."/>
            <person name="Takaki Y."/>
            <person name="Nagai Y."/>
            <person name="Toyoda A."/>
            <person name="Suzuki Y."/>
            <person name="Arimoto A."/>
            <person name="Ishii H."/>
            <person name="Satoh N."/>
            <person name="Nishiyama T."/>
            <person name="Hasebe M."/>
            <person name="Maruyama T."/>
            <person name="Minagawa J."/>
            <person name="Obokata J."/>
            <person name="Shigenobu S."/>
        </authorList>
    </citation>
    <scope>NUCLEOTIDE SEQUENCE [LARGE SCALE GENOMIC DNA]</scope>
</reference>
<name>A0AAV3YKU0_9GAST</name>
<accession>A0AAV3YKU0</accession>
<sequence length="106" mass="11946">MAALLVTKPGHDPQSAMSFSEKLEDNEFHVSLVDHFVNFKAHHFLKTAILTTEFRVDIDSNIFGGSIGKQEKKKVGGKNLVVLLSRFLTLTPEMLKKKQECATFIR</sequence>
<protein>
    <submittedName>
        <fullName evidence="1">Uncharacterized protein</fullName>
    </submittedName>
</protein>
<comment type="caution">
    <text evidence="1">The sequence shown here is derived from an EMBL/GenBank/DDBJ whole genome shotgun (WGS) entry which is preliminary data.</text>
</comment>
<gene>
    <name evidence="1" type="ORF">PoB_000986000</name>
</gene>